<evidence type="ECO:0000313" key="15">
    <source>
        <dbReference type="EMBL" id="EDS72378.1"/>
    </source>
</evidence>
<dbReference type="AlphaFoldDB" id="B1CA60"/>
<reference evidence="15" key="1">
    <citation type="submission" date="2008-01" db="EMBL/GenBank/DDBJ databases">
        <authorList>
            <person name="Fulton L."/>
            <person name="Clifton S."/>
            <person name="Fulton B."/>
            <person name="Xu J."/>
            <person name="Minx P."/>
            <person name="Pepin K.H."/>
            <person name="Johnson M."/>
            <person name="Thiruvilangam P."/>
            <person name="Bhonagiri V."/>
            <person name="Nash W.E."/>
            <person name="Mardis E.R."/>
            <person name="Wilson R.K."/>
        </authorList>
    </citation>
    <scope>NUCLEOTIDE SEQUENCE [LARGE SCALE GENOMIC DNA]</scope>
    <source>
        <strain evidence="15">DSM 17244</strain>
    </source>
</reference>
<dbReference type="eggNOG" id="COG0341">
    <property type="taxonomic scope" value="Bacteria"/>
</dbReference>
<keyword evidence="5 12" id="KW-0653">Protein transport</keyword>
<evidence type="ECO:0000256" key="4">
    <source>
        <dbReference type="ARBA" id="ARBA00022692"/>
    </source>
</evidence>
<comment type="caution">
    <text evidence="15">The sequence shown here is derived from an EMBL/GenBank/DDBJ whole genome shotgun (WGS) entry which is preliminary data.</text>
</comment>
<dbReference type="NCBIfam" id="TIGR00916">
    <property type="entry name" value="2A0604s01"/>
    <property type="match status" value="1"/>
</dbReference>
<protein>
    <recommendedName>
        <fullName evidence="12">Protein-export membrane protein SecF</fullName>
    </recommendedName>
</protein>
<comment type="similarity">
    <text evidence="11">In the N-terminal section; belongs to the SecD/SecF family. SecD subfamily.</text>
</comment>
<accession>B1CA60</accession>
<dbReference type="HAMAP" id="MF_01464_B">
    <property type="entry name" value="SecF_B"/>
    <property type="match status" value="1"/>
</dbReference>
<evidence type="ECO:0000256" key="2">
    <source>
        <dbReference type="ARBA" id="ARBA00022448"/>
    </source>
</evidence>
<evidence type="ECO:0000256" key="1">
    <source>
        <dbReference type="ARBA" id="ARBA00004651"/>
    </source>
</evidence>
<evidence type="ECO:0000256" key="9">
    <source>
        <dbReference type="ARBA" id="ARBA00059018"/>
    </source>
</evidence>
<feature type="domain" description="Protein export membrane protein SecD/SecF C-terminal" evidence="14">
    <location>
        <begin position="114"/>
        <end position="290"/>
    </location>
</feature>
<evidence type="ECO:0000256" key="13">
    <source>
        <dbReference type="SAM" id="Coils"/>
    </source>
</evidence>
<gene>
    <name evidence="12 15" type="primary">secF</name>
    <name evidence="15" type="ORF">ANASTE_02094</name>
</gene>
<dbReference type="InterPro" id="IPR022646">
    <property type="entry name" value="SecD/SecF_CS"/>
</dbReference>
<dbReference type="GO" id="GO:0015450">
    <property type="term" value="F:protein-transporting ATPase activity"/>
    <property type="evidence" value="ECO:0007669"/>
    <property type="project" value="InterPro"/>
</dbReference>
<dbReference type="NCBIfam" id="TIGR00966">
    <property type="entry name" value="transloc_SecF"/>
    <property type="match status" value="1"/>
</dbReference>
<name>B1CA60_9FIRM</name>
<keyword evidence="8 12" id="KW-0472">Membrane</keyword>
<evidence type="ECO:0000256" key="8">
    <source>
        <dbReference type="ARBA" id="ARBA00023136"/>
    </source>
</evidence>
<sequence length="382" mass="43640">MTMNNNFKIDFAKHAKKYLIIALVLIVVSLGSVLFRGLDFGIDFKGGTIITMELNQKFNVDDVKAISNKYDSKAEVTTSGDNGTQAVISTSKDLSDSERKSLFNDFKSKYDLKEKDLLSIDNVSGTVGDELRSMAVKACIIAVICMLIYITFRFEFMQGLCAIFSLIFDMCMVLGVFSIFQIQVNSSFIAAMLTILGYSINDTIITFDRVRENSPKVKRGDYYSLVNVSINQTMTRSINTTLTTLLAVTPLLIFGTTSIKEFVFPMMIGFVSGVFSSICVAVPVWYMIKEKQKLKNPDRVRMPERKKPKAIDEDLMVNVVDDVKEVEAIVKSEEEILREQEEKKARRKARKEKKKKKKKRYKDKRGFIYPLFLFNKFIYQLY</sequence>
<dbReference type="GO" id="GO:0005886">
    <property type="term" value="C:plasma membrane"/>
    <property type="evidence" value="ECO:0007669"/>
    <property type="project" value="UniProtKB-SubCell"/>
</dbReference>
<evidence type="ECO:0000256" key="5">
    <source>
        <dbReference type="ARBA" id="ARBA00022927"/>
    </source>
</evidence>
<dbReference type="InterPro" id="IPR048634">
    <property type="entry name" value="SecD_SecF_C"/>
</dbReference>
<dbReference type="InterPro" id="IPR022813">
    <property type="entry name" value="SecD/SecF_arch_bac"/>
</dbReference>
<dbReference type="GO" id="GO:0065002">
    <property type="term" value="P:intracellular protein transmembrane transport"/>
    <property type="evidence" value="ECO:0007669"/>
    <property type="project" value="UniProtKB-UniRule"/>
</dbReference>
<comment type="subcellular location">
    <subcellularLocation>
        <location evidence="1 12">Cell membrane</location>
        <topology evidence="1 12">Multi-pass membrane protein</topology>
    </subcellularLocation>
</comment>
<keyword evidence="3 12" id="KW-1003">Cell membrane</keyword>
<keyword evidence="16" id="KW-1185">Reference proteome</keyword>
<dbReference type="Proteomes" id="UP000005178">
    <property type="component" value="Unassembled WGS sequence"/>
</dbReference>
<dbReference type="GO" id="GO:0006605">
    <property type="term" value="P:protein targeting"/>
    <property type="evidence" value="ECO:0007669"/>
    <property type="project" value="UniProtKB-UniRule"/>
</dbReference>
<feature type="coiled-coil region" evidence="13">
    <location>
        <begin position="323"/>
        <end position="359"/>
    </location>
</feature>
<comment type="similarity">
    <text evidence="12">Belongs to the SecD/SecF family. SecF subfamily.</text>
</comment>
<dbReference type="InterPro" id="IPR022645">
    <property type="entry name" value="SecD/SecF_bac"/>
</dbReference>
<feature type="transmembrane region" description="Helical" evidence="12">
    <location>
        <begin position="18"/>
        <end position="38"/>
    </location>
</feature>
<evidence type="ECO:0000256" key="7">
    <source>
        <dbReference type="ARBA" id="ARBA00023010"/>
    </source>
</evidence>
<dbReference type="PRINTS" id="PR01755">
    <property type="entry name" value="SECFTRNLCASE"/>
</dbReference>
<dbReference type="STRING" id="445971.ANASTE_02094"/>
<dbReference type="InterPro" id="IPR055344">
    <property type="entry name" value="SecD_SecF_C_bact"/>
</dbReference>
<keyword evidence="2 12" id="KW-0813">Transport</keyword>
<dbReference type="InterPro" id="IPR005665">
    <property type="entry name" value="SecF_bac"/>
</dbReference>
<feature type="transmembrane region" description="Helical" evidence="12">
    <location>
        <begin position="159"/>
        <end position="182"/>
    </location>
</feature>
<dbReference type="SUPFAM" id="SSF82866">
    <property type="entry name" value="Multidrug efflux transporter AcrB transmembrane domain"/>
    <property type="match status" value="1"/>
</dbReference>
<organism evidence="15 16">
    <name type="scientific">Anaerofustis stercorihominis DSM 17244</name>
    <dbReference type="NCBI Taxonomy" id="445971"/>
    <lineage>
        <taxon>Bacteria</taxon>
        <taxon>Bacillati</taxon>
        <taxon>Bacillota</taxon>
        <taxon>Clostridia</taxon>
        <taxon>Eubacteriales</taxon>
        <taxon>Eubacteriaceae</taxon>
        <taxon>Anaerofustis</taxon>
    </lineage>
</organism>
<comment type="similarity">
    <text evidence="10">In the C-terminal section; belongs to the SecD/SecF family. SecF subfamily.</text>
</comment>
<feature type="transmembrane region" description="Helical" evidence="12">
    <location>
        <begin position="262"/>
        <end position="286"/>
    </location>
</feature>
<keyword evidence="4 12" id="KW-0812">Transmembrane</keyword>
<evidence type="ECO:0000256" key="10">
    <source>
        <dbReference type="ARBA" id="ARBA00060856"/>
    </source>
</evidence>
<feature type="transmembrane region" description="Helical" evidence="12">
    <location>
        <begin position="134"/>
        <end position="152"/>
    </location>
</feature>
<feature type="transmembrane region" description="Helical" evidence="12">
    <location>
        <begin position="188"/>
        <end position="207"/>
    </location>
</feature>
<evidence type="ECO:0000259" key="14">
    <source>
        <dbReference type="Pfam" id="PF02355"/>
    </source>
</evidence>
<evidence type="ECO:0000256" key="11">
    <source>
        <dbReference type="ARBA" id="ARBA00061053"/>
    </source>
</evidence>
<keyword evidence="13" id="KW-0175">Coiled coil</keyword>
<comment type="subunit">
    <text evidence="12">Forms a complex with SecD. Part of the essential Sec protein translocation apparatus which comprises SecA, SecYEG and auxiliary proteins SecDF. Other proteins may also be involved.</text>
</comment>
<dbReference type="Pfam" id="PF02355">
    <property type="entry name" value="SecD_SecF_C"/>
    <property type="match status" value="1"/>
</dbReference>
<evidence type="ECO:0000256" key="6">
    <source>
        <dbReference type="ARBA" id="ARBA00022989"/>
    </source>
</evidence>
<evidence type="ECO:0000256" key="3">
    <source>
        <dbReference type="ARBA" id="ARBA00022475"/>
    </source>
</evidence>
<dbReference type="PANTHER" id="PTHR30081">
    <property type="entry name" value="PROTEIN-EXPORT MEMBRANE PROTEIN SEC"/>
    <property type="match status" value="1"/>
</dbReference>
<proteinExistence type="inferred from homology"/>
<dbReference type="EMBL" id="ABIL02000006">
    <property type="protein sequence ID" value="EDS72378.1"/>
    <property type="molecule type" value="Genomic_DNA"/>
</dbReference>
<dbReference type="PANTHER" id="PTHR30081:SF8">
    <property type="entry name" value="PROTEIN TRANSLOCASE SUBUNIT SECF"/>
    <property type="match status" value="1"/>
</dbReference>
<dbReference type="Gene3D" id="1.20.1640.10">
    <property type="entry name" value="Multidrug efflux transporter AcrB transmembrane domain"/>
    <property type="match status" value="1"/>
</dbReference>
<keyword evidence="6 12" id="KW-1133">Transmembrane helix</keyword>
<comment type="function">
    <text evidence="9 12">Part of the Sec protein translocase complex. Interacts with the SecYEG preprotein conducting channel. SecDF uses the proton motive force (PMF) to complete protein translocation after the ATP-dependent function of SecA.</text>
</comment>
<evidence type="ECO:0000313" key="16">
    <source>
        <dbReference type="Proteomes" id="UP000005178"/>
    </source>
</evidence>
<keyword evidence="7 12" id="KW-0811">Translocation</keyword>
<dbReference type="Pfam" id="PF07549">
    <property type="entry name" value="Sec_GG"/>
    <property type="match status" value="1"/>
</dbReference>
<reference evidence="15" key="2">
    <citation type="submission" date="2013-08" db="EMBL/GenBank/DDBJ databases">
        <title>Draft genome sequence of Anaerofustis stercorihominis (DSM 17244).</title>
        <authorList>
            <person name="Sudarsanam P."/>
            <person name="Ley R."/>
            <person name="Guruge J."/>
            <person name="Turnbaugh P.J."/>
            <person name="Mahowald M."/>
            <person name="Liep D."/>
            <person name="Gordon J."/>
        </authorList>
    </citation>
    <scope>NUCLEOTIDE SEQUENCE</scope>
    <source>
        <strain evidence="15">DSM 17244</strain>
    </source>
</reference>
<feature type="transmembrane region" description="Helical" evidence="12">
    <location>
        <begin position="238"/>
        <end position="256"/>
    </location>
</feature>
<dbReference type="GO" id="GO:0043952">
    <property type="term" value="P:protein transport by the Sec complex"/>
    <property type="evidence" value="ECO:0007669"/>
    <property type="project" value="UniProtKB-UniRule"/>
</dbReference>
<dbReference type="FunFam" id="1.20.1640.10:FF:000024">
    <property type="entry name" value="Multifunctional fusion protein"/>
    <property type="match status" value="1"/>
</dbReference>
<evidence type="ECO:0000256" key="12">
    <source>
        <dbReference type="HAMAP-Rule" id="MF_01464"/>
    </source>
</evidence>
<dbReference type="HOGENOM" id="CLU_050012_0_0_9"/>